<dbReference type="AlphaFoldDB" id="A0A108CZT0"/>
<dbReference type="Proteomes" id="UP000065504">
    <property type="component" value="Unassembled WGS sequence"/>
</dbReference>
<name>A0A108CZT0_9BURK</name>
<organism evidence="1 2">
    <name type="scientific">Burkholderia ubonensis</name>
    <dbReference type="NCBI Taxonomy" id="101571"/>
    <lineage>
        <taxon>Bacteria</taxon>
        <taxon>Pseudomonadati</taxon>
        <taxon>Pseudomonadota</taxon>
        <taxon>Betaproteobacteria</taxon>
        <taxon>Burkholderiales</taxon>
        <taxon>Burkholderiaceae</taxon>
        <taxon>Burkholderia</taxon>
        <taxon>Burkholderia cepacia complex</taxon>
    </lineage>
</organism>
<protein>
    <submittedName>
        <fullName evidence="1">Uncharacterized protein</fullName>
    </submittedName>
</protein>
<proteinExistence type="predicted"/>
<evidence type="ECO:0000313" key="2">
    <source>
        <dbReference type="Proteomes" id="UP000065504"/>
    </source>
</evidence>
<comment type="caution">
    <text evidence="1">The sequence shown here is derived from an EMBL/GenBank/DDBJ whole genome shotgun (WGS) entry which is preliminary data.</text>
</comment>
<sequence>MQPQYVRAQLPEAVTTATTITEIKGIIDSTIDKAANAGNFLVLKAATEAKSVIDTWVEGSKAFLDVAFVFE</sequence>
<reference evidence="1 2" key="1">
    <citation type="submission" date="2015-11" db="EMBL/GenBank/DDBJ databases">
        <title>Expanding the genomic diversity of Burkholderia species for the development of highly accurate diagnostics.</title>
        <authorList>
            <person name="Sahl J."/>
            <person name="Keim P."/>
            <person name="Wagner D."/>
        </authorList>
    </citation>
    <scope>NUCLEOTIDE SEQUENCE [LARGE SCALE GENOMIC DNA]</scope>
    <source>
        <strain evidence="1 2">MSMB782WGS</strain>
    </source>
</reference>
<accession>A0A108CZT0</accession>
<dbReference type="EMBL" id="LPLU01000020">
    <property type="protein sequence ID" value="KWK83818.1"/>
    <property type="molecule type" value="Genomic_DNA"/>
</dbReference>
<gene>
    <name evidence="1" type="ORF">WM16_31785</name>
</gene>
<evidence type="ECO:0000313" key="1">
    <source>
        <dbReference type="EMBL" id="KWK83818.1"/>
    </source>
</evidence>